<dbReference type="OrthoDB" id="1646880at2"/>
<dbReference type="RefSeq" id="WP_073569797.1">
    <property type="nucleotide sequence ID" value="NZ_FRXN01000001.1"/>
</dbReference>
<dbReference type="InterPro" id="IPR046947">
    <property type="entry name" value="LytR-like"/>
</dbReference>
<dbReference type="PANTHER" id="PTHR37299:SF1">
    <property type="entry name" value="STAGE 0 SPORULATION PROTEIN A HOMOLOG"/>
    <property type="match status" value="1"/>
</dbReference>
<dbReference type="STRING" id="1073327.SAMN04488108_0099"/>
<dbReference type="AlphaFoldDB" id="A0A1M7Z3H7"/>
<protein>
    <submittedName>
        <fullName evidence="2">Two component transcriptional regulator, LytTR family</fullName>
    </submittedName>
</protein>
<dbReference type="Proteomes" id="UP000184609">
    <property type="component" value="Unassembled WGS sequence"/>
</dbReference>
<evidence type="ECO:0000313" key="2">
    <source>
        <dbReference type="EMBL" id="SHO59463.1"/>
    </source>
</evidence>
<accession>A0A1M7Z3H7</accession>
<dbReference type="SUPFAM" id="SSF52172">
    <property type="entry name" value="CheY-like"/>
    <property type="match status" value="1"/>
</dbReference>
<dbReference type="PROSITE" id="PS50930">
    <property type="entry name" value="HTH_LYTTR"/>
    <property type="match status" value="1"/>
</dbReference>
<dbReference type="EMBL" id="FRXN01000001">
    <property type="protein sequence ID" value="SHO59463.1"/>
    <property type="molecule type" value="Genomic_DNA"/>
</dbReference>
<dbReference type="GO" id="GO:0003677">
    <property type="term" value="F:DNA binding"/>
    <property type="evidence" value="ECO:0007669"/>
    <property type="project" value="InterPro"/>
</dbReference>
<reference evidence="3" key="1">
    <citation type="submission" date="2016-12" db="EMBL/GenBank/DDBJ databases">
        <authorList>
            <person name="Varghese N."/>
            <person name="Submissions S."/>
        </authorList>
    </citation>
    <scope>NUCLEOTIDE SEQUENCE [LARGE SCALE GENOMIC DNA]</scope>
    <source>
        <strain evidence="3">DSM 25035</strain>
    </source>
</reference>
<evidence type="ECO:0000259" key="1">
    <source>
        <dbReference type="PROSITE" id="PS50930"/>
    </source>
</evidence>
<dbReference type="PANTHER" id="PTHR37299">
    <property type="entry name" value="TRANSCRIPTIONAL REGULATOR-RELATED"/>
    <property type="match status" value="1"/>
</dbReference>
<dbReference type="InterPro" id="IPR007492">
    <property type="entry name" value="LytTR_DNA-bd_dom"/>
</dbReference>
<sequence>MNILLVGCDSVSQNLVRNALRLTEFPNSCFLALSPLQFLEDSSPNFDQFDLIFCQVSDSEPFVFDVLKRDSIATPIIFLAHSTEYAYQATQFFCLDFIVLPANENRIIQAFEKTRKINSMLASKFRKENRWNEEKPKSFRKRFLTKIGKKYVFIPTQEIAFFFTEDGITYLMENGSSNKYILNHSLNELENDLLDPFHFYRINRSMIINLESLIEIKPYVNGRLALSMNSKFEEMVVVARERVTEFKNWINQ</sequence>
<dbReference type="Pfam" id="PF04397">
    <property type="entry name" value="LytTR"/>
    <property type="match status" value="1"/>
</dbReference>
<dbReference type="Gene3D" id="2.40.50.1020">
    <property type="entry name" value="LytTr DNA-binding domain"/>
    <property type="match status" value="1"/>
</dbReference>
<evidence type="ECO:0000313" key="3">
    <source>
        <dbReference type="Proteomes" id="UP000184609"/>
    </source>
</evidence>
<dbReference type="SMART" id="SM00850">
    <property type="entry name" value="LytTR"/>
    <property type="match status" value="1"/>
</dbReference>
<feature type="domain" description="HTH LytTR-type" evidence="1">
    <location>
        <begin position="143"/>
        <end position="252"/>
    </location>
</feature>
<proteinExistence type="predicted"/>
<name>A0A1M7Z3H7_9BACT</name>
<organism evidence="2 3">
    <name type="scientific">Algoriphagus zhangzhouensis</name>
    <dbReference type="NCBI Taxonomy" id="1073327"/>
    <lineage>
        <taxon>Bacteria</taxon>
        <taxon>Pseudomonadati</taxon>
        <taxon>Bacteroidota</taxon>
        <taxon>Cytophagia</taxon>
        <taxon>Cytophagales</taxon>
        <taxon>Cyclobacteriaceae</taxon>
        <taxon>Algoriphagus</taxon>
    </lineage>
</organism>
<gene>
    <name evidence="2" type="ORF">SAMN04488108_0099</name>
</gene>
<dbReference type="InterPro" id="IPR011006">
    <property type="entry name" value="CheY-like_superfamily"/>
</dbReference>
<keyword evidence="3" id="KW-1185">Reference proteome</keyword>
<dbReference type="GO" id="GO:0000156">
    <property type="term" value="F:phosphorelay response regulator activity"/>
    <property type="evidence" value="ECO:0007669"/>
    <property type="project" value="InterPro"/>
</dbReference>